<feature type="compositionally biased region" description="Basic and acidic residues" evidence="2">
    <location>
        <begin position="386"/>
        <end position="410"/>
    </location>
</feature>
<dbReference type="PANTHER" id="PTHR47073:SF2">
    <property type="entry name" value="PROTEIN ANTI-SILENCING 1"/>
    <property type="match status" value="1"/>
</dbReference>
<comment type="caution">
    <text evidence="5">The sequence shown here is derived from an EMBL/GenBank/DDBJ whole genome shotgun (WGS) entry which is preliminary data.</text>
</comment>
<evidence type="ECO:0000259" key="3">
    <source>
        <dbReference type="PROSITE" id="PS50102"/>
    </source>
</evidence>
<dbReference type="PANTHER" id="PTHR47073">
    <property type="entry name" value="PROTEIN ANTI-SILENCING 1"/>
    <property type="match status" value="1"/>
</dbReference>
<dbReference type="PROSITE" id="PS51038">
    <property type="entry name" value="BAH"/>
    <property type="match status" value="1"/>
</dbReference>
<dbReference type="Gene3D" id="2.30.30.490">
    <property type="match status" value="1"/>
</dbReference>
<dbReference type="Proteomes" id="UP000824890">
    <property type="component" value="Unassembled WGS sequence"/>
</dbReference>
<dbReference type="Gene3D" id="3.30.70.330">
    <property type="match status" value="1"/>
</dbReference>
<dbReference type="EMBL" id="JAGKQM010000013">
    <property type="protein sequence ID" value="KAH0888055.1"/>
    <property type="molecule type" value="Genomic_DNA"/>
</dbReference>
<organism evidence="5 6">
    <name type="scientific">Brassica napus</name>
    <name type="common">Rape</name>
    <dbReference type="NCBI Taxonomy" id="3708"/>
    <lineage>
        <taxon>Eukaryota</taxon>
        <taxon>Viridiplantae</taxon>
        <taxon>Streptophyta</taxon>
        <taxon>Embryophyta</taxon>
        <taxon>Tracheophyta</taxon>
        <taxon>Spermatophyta</taxon>
        <taxon>Magnoliopsida</taxon>
        <taxon>eudicotyledons</taxon>
        <taxon>Gunneridae</taxon>
        <taxon>Pentapetalae</taxon>
        <taxon>rosids</taxon>
        <taxon>malvids</taxon>
        <taxon>Brassicales</taxon>
        <taxon>Brassicaceae</taxon>
        <taxon>Brassiceae</taxon>
        <taxon>Brassica</taxon>
    </lineage>
</organism>
<dbReference type="InterPro" id="IPR012677">
    <property type="entry name" value="Nucleotide-bd_a/b_plait_sf"/>
</dbReference>
<evidence type="ECO:0000256" key="2">
    <source>
        <dbReference type="SAM" id="MobiDB-lite"/>
    </source>
</evidence>
<feature type="region of interest" description="Disordered" evidence="2">
    <location>
        <begin position="223"/>
        <end position="443"/>
    </location>
</feature>
<dbReference type="PROSITE" id="PS50102">
    <property type="entry name" value="RRM"/>
    <property type="match status" value="1"/>
</dbReference>
<dbReference type="InterPro" id="IPR000504">
    <property type="entry name" value="RRM_dom"/>
</dbReference>
<dbReference type="InterPro" id="IPR035979">
    <property type="entry name" value="RBD_domain_sf"/>
</dbReference>
<reference evidence="5 6" key="1">
    <citation type="submission" date="2021-05" db="EMBL/GenBank/DDBJ databases">
        <title>Genome Assembly of Synthetic Allotetraploid Brassica napus Reveals Homoeologous Exchanges between Subgenomes.</title>
        <authorList>
            <person name="Davis J.T."/>
        </authorList>
    </citation>
    <scope>NUCLEOTIDE SEQUENCE [LARGE SCALE GENOMIC DNA]</scope>
    <source>
        <strain evidence="6">cv. Da-Ae</strain>
        <tissue evidence="5">Seedling</tissue>
    </source>
</reference>
<evidence type="ECO:0000313" key="5">
    <source>
        <dbReference type="EMBL" id="KAH0888055.1"/>
    </source>
</evidence>
<accession>A0ABQ8A7M9</accession>
<feature type="domain" description="BAH" evidence="4">
    <location>
        <begin position="38"/>
        <end position="172"/>
    </location>
</feature>
<evidence type="ECO:0008006" key="7">
    <source>
        <dbReference type="Google" id="ProtNLM"/>
    </source>
</evidence>
<sequence length="664" mass="74624">MREASGDECLEFKWGKKRIVGGKKKDVQFYESFTFDGDEYSLYDSVLVGDANEPDSHELFVAKIIKIWEHTNKRAKNPRQVKLLWFFRPSEISPRLLEGVQDVLAKELFLASGEGPGLANVNPLEAICGKCSVVCISKDKRNPQPTDEEIESADFVFRRVFDVGSSRVLDTIDDKIAGVDVMFLFNRAGSKQEATNVQKVQEDINVNPDSLKLNSLPACVSVPETEDNSIESSDLRESSYSREEGKEKGHSKLAEERSNKDSSVQESTVHLKDHDVCEASGSRGNHCDGNKAQEREVTKQFTKLKSLPAEERYSNTCEDSDSRVNHSSSEKPQANDVKNPLAKQKSMLAAAGERYSKESSGFDDRPQKKRKLDGSDGKGDTGSFKRPRDISSDGKRGSEAFKRPKDKETGDEVPPEKPSLVKEKRDLGVSVSEGRDAKTAKKPSFDGRLLKRAEELADDYERGYQVIEVKQKPDAVNSKWFRPLPWEESMREAEKEERLVLLQNLDPTYTSDEVQNIVYSALNEQSTARMIERTSVTISHTGEALVIFNSRQSAERAIKRLDKGCLLLSSGRPLVAVFAKINPPGKLSSFYGHTKLQKTQMRREARDAVSTSRGSQPNTLEYAMAMEWCLHRARSDHAFQMAIKVLRQLEVKKSLRVNFKAKLP</sequence>
<feature type="compositionally biased region" description="Basic and acidic residues" evidence="2">
    <location>
        <begin position="419"/>
        <end position="443"/>
    </location>
</feature>
<gene>
    <name evidence="5" type="ORF">HID58_050484</name>
</gene>
<keyword evidence="1" id="KW-0694">RNA-binding</keyword>
<dbReference type="SUPFAM" id="SSF54928">
    <property type="entry name" value="RNA-binding domain, RBD"/>
    <property type="match status" value="1"/>
</dbReference>
<name>A0ABQ8A7M9_BRANA</name>
<dbReference type="InterPro" id="IPR043151">
    <property type="entry name" value="BAH_sf"/>
</dbReference>
<feature type="compositionally biased region" description="Basic and acidic residues" evidence="2">
    <location>
        <begin position="354"/>
        <end position="379"/>
    </location>
</feature>
<feature type="compositionally biased region" description="Basic and acidic residues" evidence="2">
    <location>
        <begin position="233"/>
        <end position="260"/>
    </location>
</feature>
<evidence type="ECO:0000259" key="4">
    <source>
        <dbReference type="PROSITE" id="PS51038"/>
    </source>
</evidence>
<proteinExistence type="predicted"/>
<dbReference type="InterPro" id="IPR001025">
    <property type="entry name" value="BAH_dom"/>
</dbReference>
<dbReference type="SMART" id="SM00439">
    <property type="entry name" value="BAH"/>
    <property type="match status" value="1"/>
</dbReference>
<dbReference type="Pfam" id="PF01426">
    <property type="entry name" value="BAH"/>
    <property type="match status" value="1"/>
</dbReference>
<evidence type="ECO:0000256" key="1">
    <source>
        <dbReference type="PROSITE-ProRule" id="PRU00176"/>
    </source>
</evidence>
<feature type="domain" description="RRM" evidence="3">
    <location>
        <begin position="498"/>
        <end position="581"/>
    </location>
</feature>
<feature type="compositionally biased region" description="Basic and acidic residues" evidence="2">
    <location>
        <begin position="285"/>
        <end position="298"/>
    </location>
</feature>
<protein>
    <recommendedName>
        <fullName evidence="7">BAH domain-containing protein</fullName>
    </recommendedName>
</protein>
<evidence type="ECO:0000313" key="6">
    <source>
        <dbReference type="Proteomes" id="UP000824890"/>
    </source>
</evidence>
<keyword evidence="6" id="KW-1185">Reference proteome</keyword>